<proteinExistence type="predicted"/>
<sequence length="142" mass="15159">MSYFDFQRIGAVASLFGIDEISIQQGFCSNVSVTVTTVNGVSKSTIPIRTTESETSMTITMESPIITTDKSTIISDETITSISAKSEDILHNTTTMEIITDAAKKTTTSKSMPTGISTSIITENIELPSVANLSHVTTTAID</sequence>
<reference evidence="1" key="1">
    <citation type="submission" date="2021-02" db="EMBL/GenBank/DDBJ databases">
        <authorList>
            <person name="Nowell W R."/>
        </authorList>
    </citation>
    <scope>NUCLEOTIDE SEQUENCE</scope>
</reference>
<dbReference type="EMBL" id="CAJNYD010001895">
    <property type="protein sequence ID" value="CAF3379976.1"/>
    <property type="molecule type" value="Genomic_DNA"/>
</dbReference>
<accession>A0A817YLJ7</accession>
<dbReference type="AlphaFoldDB" id="A0A817YLJ7"/>
<organism evidence="1 2">
    <name type="scientific">Rotaria socialis</name>
    <dbReference type="NCBI Taxonomy" id="392032"/>
    <lineage>
        <taxon>Eukaryota</taxon>
        <taxon>Metazoa</taxon>
        <taxon>Spiralia</taxon>
        <taxon>Gnathifera</taxon>
        <taxon>Rotifera</taxon>
        <taxon>Eurotatoria</taxon>
        <taxon>Bdelloidea</taxon>
        <taxon>Philodinida</taxon>
        <taxon>Philodinidae</taxon>
        <taxon>Rotaria</taxon>
    </lineage>
</organism>
<evidence type="ECO:0000313" key="2">
    <source>
        <dbReference type="Proteomes" id="UP000663833"/>
    </source>
</evidence>
<gene>
    <name evidence="1" type="ORF">LUA448_LOCUS15672</name>
</gene>
<protein>
    <submittedName>
        <fullName evidence="1">Uncharacterized protein</fullName>
    </submittedName>
</protein>
<evidence type="ECO:0000313" key="1">
    <source>
        <dbReference type="EMBL" id="CAF3379976.1"/>
    </source>
</evidence>
<dbReference type="Proteomes" id="UP000663833">
    <property type="component" value="Unassembled WGS sequence"/>
</dbReference>
<name>A0A817YLJ7_9BILA</name>
<comment type="caution">
    <text evidence="1">The sequence shown here is derived from an EMBL/GenBank/DDBJ whole genome shotgun (WGS) entry which is preliminary data.</text>
</comment>